<comment type="caution">
    <text evidence="1">The sequence shown here is derived from an EMBL/GenBank/DDBJ whole genome shotgun (WGS) entry which is preliminary data.</text>
</comment>
<dbReference type="PANTHER" id="PTHR11439">
    <property type="entry name" value="GAG-POL-RELATED RETROTRANSPOSON"/>
    <property type="match status" value="1"/>
</dbReference>
<sequence>MLGHLAILEVLIQEDDIFFNQSKYIKEMLKKFGLEDSKPMKTPMSSETKLTRDEDGEYIDDTKYNGMIGSLLYLMASMPDIMFRVSLCACFQEDPKTSHLEATKKTRVSTLDKNLQNSQMSQHQDIHEELKDKPSNKYHDPSITVKKLKSSMKKSQVTIQDEQPSKYNIQLPNLMSYVVKEYIMVEHEESVVYQGNGVLMVKENVHESIVQSSGCLFKTIKSLFEFKDMVRFFESTKPSS</sequence>
<dbReference type="PANTHER" id="PTHR11439:SF483">
    <property type="entry name" value="PEPTIDE SYNTHASE GLIP-LIKE, PUTATIVE (AFU_ORTHOLOGUE AFUA_3G12920)-RELATED"/>
    <property type="match status" value="1"/>
</dbReference>
<proteinExistence type="predicted"/>
<gene>
    <name evidence="1" type="ORF">Tci_645560</name>
</gene>
<accession>A0A699K5V3</accession>
<evidence type="ECO:0000313" key="1">
    <source>
        <dbReference type="EMBL" id="GFA73588.1"/>
    </source>
</evidence>
<dbReference type="AlphaFoldDB" id="A0A699K5V3"/>
<reference evidence="1" key="1">
    <citation type="journal article" date="2019" name="Sci. Rep.">
        <title>Draft genome of Tanacetum cinerariifolium, the natural source of mosquito coil.</title>
        <authorList>
            <person name="Yamashiro T."/>
            <person name="Shiraishi A."/>
            <person name="Satake H."/>
            <person name="Nakayama K."/>
        </authorList>
    </citation>
    <scope>NUCLEOTIDE SEQUENCE</scope>
</reference>
<name>A0A699K5V3_TANCI</name>
<protein>
    <submittedName>
        <fullName evidence="1">Uncharacterized mitochondrial protein AtMg00810-like</fullName>
    </submittedName>
</protein>
<dbReference type="EMBL" id="BKCJ010478138">
    <property type="protein sequence ID" value="GFA73588.1"/>
    <property type="molecule type" value="Genomic_DNA"/>
</dbReference>
<organism evidence="1">
    <name type="scientific">Tanacetum cinerariifolium</name>
    <name type="common">Dalmatian daisy</name>
    <name type="synonym">Chrysanthemum cinerariifolium</name>
    <dbReference type="NCBI Taxonomy" id="118510"/>
    <lineage>
        <taxon>Eukaryota</taxon>
        <taxon>Viridiplantae</taxon>
        <taxon>Streptophyta</taxon>
        <taxon>Embryophyta</taxon>
        <taxon>Tracheophyta</taxon>
        <taxon>Spermatophyta</taxon>
        <taxon>Magnoliopsida</taxon>
        <taxon>eudicotyledons</taxon>
        <taxon>Gunneridae</taxon>
        <taxon>Pentapetalae</taxon>
        <taxon>asterids</taxon>
        <taxon>campanulids</taxon>
        <taxon>Asterales</taxon>
        <taxon>Asteraceae</taxon>
        <taxon>Asteroideae</taxon>
        <taxon>Anthemideae</taxon>
        <taxon>Anthemidinae</taxon>
        <taxon>Tanacetum</taxon>
    </lineage>
</organism>